<name>A0A8T9CG95_9HELO</name>
<feature type="signal peptide" evidence="1">
    <location>
        <begin position="1"/>
        <end position="19"/>
    </location>
</feature>
<dbReference type="Gene3D" id="1.20.1280.140">
    <property type="match status" value="1"/>
</dbReference>
<dbReference type="PANTHER" id="PTHR38123">
    <property type="entry name" value="CELL WALL SERINE-THREONINE-RICH GALACTOMANNOPROTEIN MP1 (AFU_ORTHOLOGUE AFUA_4G03240)"/>
    <property type="match status" value="1"/>
</dbReference>
<dbReference type="Pfam" id="PF12296">
    <property type="entry name" value="HsbA"/>
    <property type="match status" value="1"/>
</dbReference>
<feature type="chain" id="PRO_5035793633" evidence="1">
    <location>
        <begin position="20"/>
        <end position="169"/>
    </location>
</feature>
<comment type="caution">
    <text evidence="2">The sequence shown here is derived from an EMBL/GenBank/DDBJ whole genome shotgun (WGS) entry which is preliminary data.</text>
</comment>
<gene>
    <name evidence="2" type="primary">mp1</name>
    <name evidence="2" type="ORF">LSUE1_G005260</name>
</gene>
<dbReference type="OrthoDB" id="2422134at2759"/>
<reference evidence="2 3" key="1">
    <citation type="submission" date="2018-05" db="EMBL/GenBank/DDBJ databases">
        <title>Genome sequencing and assembly of the regulated plant pathogen Lachnellula willkommii and related sister species for the development of diagnostic species identification markers.</title>
        <authorList>
            <person name="Giroux E."/>
            <person name="Bilodeau G."/>
        </authorList>
    </citation>
    <scope>NUCLEOTIDE SEQUENCE [LARGE SCALE GENOMIC DNA]</scope>
    <source>
        <strain evidence="2 3">CBS 268.59</strain>
    </source>
</reference>
<dbReference type="EMBL" id="QGMK01000106">
    <property type="protein sequence ID" value="TVY84192.1"/>
    <property type="molecule type" value="Genomic_DNA"/>
</dbReference>
<dbReference type="PANTHER" id="PTHR38123:SF1">
    <property type="entry name" value="HYDROPHOBIC SURFACE BINDING PROTEIN"/>
    <property type="match status" value="1"/>
</dbReference>
<dbReference type="InterPro" id="IPR021054">
    <property type="entry name" value="Cell_wall_mannoprotein_1"/>
</dbReference>
<sequence length="169" mass="16954">MRFNILPVAFLATTVLADGASIAAAIAAIQNATTALGTTVASFPAGLLGLTEVLPLLVDSTKLLLVINTGTQTASSSANLTDAEAIGIVAPTQALASAVNSTLTSVIAAKAKFDPLVIISPTILLNLELEKSASDKFGTAVVGKVPAALQAIAESLLVPIDDAFTEAIA</sequence>
<dbReference type="GO" id="GO:0005576">
    <property type="term" value="C:extracellular region"/>
    <property type="evidence" value="ECO:0007669"/>
    <property type="project" value="TreeGrafter"/>
</dbReference>
<keyword evidence="3" id="KW-1185">Reference proteome</keyword>
<feature type="non-terminal residue" evidence="2">
    <location>
        <position position="169"/>
    </location>
</feature>
<organism evidence="2 3">
    <name type="scientific">Lachnellula suecica</name>
    <dbReference type="NCBI Taxonomy" id="602035"/>
    <lineage>
        <taxon>Eukaryota</taxon>
        <taxon>Fungi</taxon>
        <taxon>Dikarya</taxon>
        <taxon>Ascomycota</taxon>
        <taxon>Pezizomycotina</taxon>
        <taxon>Leotiomycetes</taxon>
        <taxon>Helotiales</taxon>
        <taxon>Lachnaceae</taxon>
        <taxon>Lachnellula</taxon>
    </lineage>
</organism>
<evidence type="ECO:0000313" key="2">
    <source>
        <dbReference type="EMBL" id="TVY84192.1"/>
    </source>
</evidence>
<proteinExistence type="predicted"/>
<evidence type="ECO:0000313" key="3">
    <source>
        <dbReference type="Proteomes" id="UP000469558"/>
    </source>
</evidence>
<evidence type="ECO:0000256" key="1">
    <source>
        <dbReference type="SAM" id="SignalP"/>
    </source>
</evidence>
<keyword evidence="1" id="KW-0732">Signal</keyword>
<dbReference type="AlphaFoldDB" id="A0A8T9CG95"/>
<dbReference type="Proteomes" id="UP000469558">
    <property type="component" value="Unassembled WGS sequence"/>
</dbReference>
<protein>
    <submittedName>
        <fullName evidence="2">Cell wall mannoprotein</fullName>
    </submittedName>
</protein>
<accession>A0A8T9CG95</accession>